<dbReference type="Pfam" id="PF14397">
    <property type="entry name" value="ATPgrasp_ST"/>
    <property type="match status" value="1"/>
</dbReference>
<sequence>MTQNHCFPKPYWHNCCIKKSGIDRLKCESLKMKMNRAIYLGYYLKKLDREKFRVFLNHASKLTGKPRTAILSDVVRSVFTYNISILEYFQFGFFDLSQKEREQWAGTGYMYEYQLRMNPRNDRHILEDKTLFYKHYGDFFVHRVADIETIKNQPEIADEILANPSGRLVFKSAEGNCGTDVEIKRCSDFNRASILDFMEKRGFPLVEEFIEQHPQLNRLSPSAVNTVRIFTQLDDRNEVVILGCRLRISVNSPVDNMAAGNLAAPIDETTGQLSGPAVYSDITKEVQECHPVTKVKIPGFQIPYWEETLEMVKKAALHRPQNRSIGWDVVITEKGPGLIEGNHDWCKLLWQLPVRRGMKSALKEF</sequence>
<name>A0A521B2Q4_9BACT</name>
<evidence type="ECO:0000259" key="1">
    <source>
        <dbReference type="Pfam" id="PF14397"/>
    </source>
</evidence>
<protein>
    <submittedName>
        <fullName evidence="2">Sugar-transfer associated ATP-grasp</fullName>
    </submittedName>
</protein>
<keyword evidence="3" id="KW-1185">Reference proteome</keyword>
<evidence type="ECO:0000313" key="3">
    <source>
        <dbReference type="Proteomes" id="UP000317593"/>
    </source>
</evidence>
<dbReference type="AlphaFoldDB" id="A0A521B2Q4"/>
<feature type="domain" description="Alpha-L-glutamate ligase-related protein ATP-grasp" evidence="1">
    <location>
        <begin position="112"/>
        <end position="364"/>
    </location>
</feature>
<accession>A0A521B2Q4</accession>
<dbReference type="Proteomes" id="UP000317593">
    <property type="component" value="Unassembled WGS sequence"/>
</dbReference>
<dbReference type="EMBL" id="FXTH01000002">
    <property type="protein sequence ID" value="SMO41394.1"/>
    <property type="molecule type" value="Genomic_DNA"/>
</dbReference>
<reference evidence="2 3" key="1">
    <citation type="submission" date="2017-05" db="EMBL/GenBank/DDBJ databases">
        <authorList>
            <person name="Varghese N."/>
            <person name="Submissions S."/>
        </authorList>
    </citation>
    <scope>NUCLEOTIDE SEQUENCE [LARGE SCALE GENOMIC DNA]</scope>
    <source>
        <strain evidence="2 3">DSM 21194</strain>
    </source>
</reference>
<organism evidence="2 3">
    <name type="scientific">Fodinibius sediminis</name>
    <dbReference type="NCBI Taxonomy" id="1214077"/>
    <lineage>
        <taxon>Bacteria</taxon>
        <taxon>Pseudomonadati</taxon>
        <taxon>Balneolota</taxon>
        <taxon>Balneolia</taxon>
        <taxon>Balneolales</taxon>
        <taxon>Balneolaceae</taxon>
        <taxon>Fodinibius</taxon>
    </lineage>
</organism>
<dbReference type="InterPro" id="IPR039523">
    <property type="entry name" value="RimK-rel_E_lig_ATP-grasp"/>
</dbReference>
<evidence type="ECO:0000313" key="2">
    <source>
        <dbReference type="EMBL" id="SMO41394.1"/>
    </source>
</evidence>
<proteinExistence type="predicted"/>
<gene>
    <name evidence="2" type="ORF">SAMN06265218_102143</name>
</gene>